<evidence type="ECO:0000313" key="2">
    <source>
        <dbReference type="EMBL" id="GFC78506.1"/>
    </source>
</evidence>
<feature type="region of interest" description="Disordered" evidence="1">
    <location>
        <begin position="1"/>
        <end position="28"/>
    </location>
</feature>
<feature type="compositionally biased region" description="Pro residues" evidence="1">
    <location>
        <begin position="19"/>
        <end position="28"/>
    </location>
</feature>
<evidence type="ECO:0000256" key="1">
    <source>
        <dbReference type="SAM" id="MobiDB-lite"/>
    </source>
</evidence>
<protein>
    <submittedName>
        <fullName evidence="2">Uncharacterized protein</fullName>
    </submittedName>
</protein>
<reference evidence="2" key="1">
    <citation type="journal article" date="2019" name="Sci. Rep.">
        <title>Draft genome of Tanacetum cinerariifolium, the natural source of mosquito coil.</title>
        <authorList>
            <person name="Yamashiro T."/>
            <person name="Shiraishi A."/>
            <person name="Satake H."/>
            <person name="Nakayama K."/>
        </authorList>
    </citation>
    <scope>NUCLEOTIDE SEQUENCE</scope>
</reference>
<gene>
    <name evidence="2" type="ORF">Tci_850476</name>
</gene>
<sequence>MNKNFYNSNSSDFDQTQPPQFPVIHPPPQETSIKILHDQENEDMQEFFRKLFKDVQNIHEELAEYINTLGWNHPVFYDDDDVDYTIAITPVLSTEKPDNSLSM</sequence>
<dbReference type="AlphaFoldDB" id="A0A699QZ69"/>
<dbReference type="EMBL" id="BKCJ011065961">
    <property type="protein sequence ID" value="GFC78506.1"/>
    <property type="molecule type" value="Genomic_DNA"/>
</dbReference>
<feature type="compositionally biased region" description="Polar residues" evidence="1">
    <location>
        <begin position="1"/>
        <end position="16"/>
    </location>
</feature>
<proteinExistence type="predicted"/>
<comment type="caution">
    <text evidence="2">The sequence shown here is derived from an EMBL/GenBank/DDBJ whole genome shotgun (WGS) entry which is preliminary data.</text>
</comment>
<name>A0A699QZ69_TANCI</name>
<feature type="non-terminal residue" evidence="2">
    <location>
        <position position="103"/>
    </location>
</feature>
<accession>A0A699QZ69</accession>
<organism evidence="2">
    <name type="scientific">Tanacetum cinerariifolium</name>
    <name type="common">Dalmatian daisy</name>
    <name type="synonym">Chrysanthemum cinerariifolium</name>
    <dbReference type="NCBI Taxonomy" id="118510"/>
    <lineage>
        <taxon>Eukaryota</taxon>
        <taxon>Viridiplantae</taxon>
        <taxon>Streptophyta</taxon>
        <taxon>Embryophyta</taxon>
        <taxon>Tracheophyta</taxon>
        <taxon>Spermatophyta</taxon>
        <taxon>Magnoliopsida</taxon>
        <taxon>eudicotyledons</taxon>
        <taxon>Gunneridae</taxon>
        <taxon>Pentapetalae</taxon>
        <taxon>asterids</taxon>
        <taxon>campanulids</taxon>
        <taxon>Asterales</taxon>
        <taxon>Asteraceae</taxon>
        <taxon>Asteroideae</taxon>
        <taxon>Anthemideae</taxon>
        <taxon>Anthemidinae</taxon>
        <taxon>Tanacetum</taxon>
    </lineage>
</organism>